<dbReference type="OrthoDB" id="10523959at2759"/>
<dbReference type="Proteomes" id="UP001165740">
    <property type="component" value="Chromosome 14"/>
</dbReference>
<evidence type="ECO:0000256" key="5">
    <source>
        <dbReference type="SAM" id="MobiDB-lite"/>
    </source>
</evidence>
<dbReference type="GO" id="GO:0016020">
    <property type="term" value="C:membrane"/>
    <property type="evidence" value="ECO:0007669"/>
    <property type="project" value="UniProtKB-SubCell"/>
</dbReference>
<evidence type="ECO:0000256" key="2">
    <source>
        <dbReference type="ARBA" id="ARBA00022692"/>
    </source>
</evidence>
<name>A0A9W2YTT4_BIOGL</name>
<proteinExistence type="predicted"/>
<feature type="region of interest" description="Disordered" evidence="5">
    <location>
        <begin position="329"/>
        <end position="379"/>
    </location>
</feature>
<feature type="transmembrane region" description="Helical" evidence="6">
    <location>
        <begin position="300"/>
        <end position="322"/>
    </location>
</feature>
<sequence>MLKNKISFVTIESGDRKPKTNLWRLARACNLVISFGYLPLIIMSIWLTIRLYYYGGKTLMNSFDINDRKLSIFVPVWYHISDNLDFGDWLNLPFMLIIFLCNIWLLNFALSFDLMMSGRTTFTCLFAIILILCTMALEGGIFYNIHGLDSAIMFNIRIKMQALIQKQYKVLSPNDLTVALNMMMVKGDCCGFSGPHDFRNVSLRAVLRKNVKPFPDVQYYEDSPPWLRMFTIPNENLDFDGVFKIPPACCTDNVSDVADPVIRFNRIVECATSDSFNYRHNVQGCFGYFYEANFPVHTRLVTISLIMFFQTIQIILIILIMVSLPIDQPPKTEGGEEEEEGYEDFEDFEEDDEDRAFAEEYMDQKDQKEAPLAGEEDEY</sequence>
<evidence type="ECO:0000256" key="6">
    <source>
        <dbReference type="SAM" id="Phobius"/>
    </source>
</evidence>
<reference evidence="8" key="1">
    <citation type="submission" date="2025-08" db="UniProtKB">
        <authorList>
            <consortium name="RefSeq"/>
        </authorList>
    </citation>
    <scope>IDENTIFICATION</scope>
</reference>
<evidence type="ECO:0000256" key="1">
    <source>
        <dbReference type="ARBA" id="ARBA00004141"/>
    </source>
</evidence>
<feature type="compositionally biased region" description="Basic and acidic residues" evidence="5">
    <location>
        <begin position="355"/>
        <end position="369"/>
    </location>
</feature>
<protein>
    <submittedName>
        <fullName evidence="8">Uncharacterized protein LOC106077485</fullName>
    </submittedName>
</protein>
<comment type="subcellular location">
    <subcellularLocation>
        <location evidence="1">Membrane</location>
        <topology evidence="1">Multi-pass membrane protein</topology>
    </subcellularLocation>
</comment>
<accession>A0A9W2YTT4</accession>
<feature type="compositionally biased region" description="Acidic residues" evidence="5">
    <location>
        <begin position="335"/>
        <end position="354"/>
    </location>
</feature>
<feature type="transmembrane region" description="Helical" evidence="6">
    <location>
        <begin position="28"/>
        <end position="53"/>
    </location>
</feature>
<dbReference type="RefSeq" id="XP_055866142.1">
    <property type="nucleotide sequence ID" value="XM_056010167.1"/>
</dbReference>
<evidence type="ECO:0000313" key="7">
    <source>
        <dbReference type="Proteomes" id="UP001165740"/>
    </source>
</evidence>
<keyword evidence="7" id="KW-1185">Reference proteome</keyword>
<organism evidence="7 8">
    <name type="scientific">Biomphalaria glabrata</name>
    <name type="common">Bloodfluke planorb</name>
    <name type="synonym">Freshwater snail</name>
    <dbReference type="NCBI Taxonomy" id="6526"/>
    <lineage>
        <taxon>Eukaryota</taxon>
        <taxon>Metazoa</taxon>
        <taxon>Spiralia</taxon>
        <taxon>Lophotrochozoa</taxon>
        <taxon>Mollusca</taxon>
        <taxon>Gastropoda</taxon>
        <taxon>Heterobranchia</taxon>
        <taxon>Euthyneura</taxon>
        <taxon>Panpulmonata</taxon>
        <taxon>Hygrophila</taxon>
        <taxon>Lymnaeoidea</taxon>
        <taxon>Planorbidae</taxon>
        <taxon>Biomphalaria</taxon>
    </lineage>
</organism>
<keyword evidence="2 6" id="KW-0812">Transmembrane</keyword>
<dbReference type="AlphaFoldDB" id="A0A9W2YTT4"/>
<keyword evidence="3 6" id="KW-1133">Transmembrane helix</keyword>
<keyword evidence="4 6" id="KW-0472">Membrane</keyword>
<dbReference type="GeneID" id="106077485"/>
<feature type="transmembrane region" description="Helical" evidence="6">
    <location>
        <begin position="122"/>
        <end position="145"/>
    </location>
</feature>
<evidence type="ECO:0000256" key="3">
    <source>
        <dbReference type="ARBA" id="ARBA00022989"/>
    </source>
</evidence>
<evidence type="ECO:0000256" key="4">
    <source>
        <dbReference type="ARBA" id="ARBA00023136"/>
    </source>
</evidence>
<dbReference type="InterPro" id="IPR018499">
    <property type="entry name" value="Tetraspanin/Peripherin"/>
</dbReference>
<feature type="transmembrane region" description="Helical" evidence="6">
    <location>
        <begin position="89"/>
        <end position="110"/>
    </location>
</feature>
<dbReference type="Pfam" id="PF00335">
    <property type="entry name" value="Tetraspanin"/>
    <property type="match status" value="1"/>
</dbReference>
<gene>
    <name evidence="8" type="primary">LOC106077485</name>
</gene>
<evidence type="ECO:0000313" key="8">
    <source>
        <dbReference type="RefSeq" id="XP_055866142.1"/>
    </source>
</evidence>